<dbReference type="SUPFAM" id="SSF53822">
    <property type="entry name" value="Periplasmic binding protein-like I"/>
    <property type="match status" value="1"/>
</dbReference>
<evidence type="ECO:0000256" key="2">
    <source>
        <dbReference type="ARBA" id="ARBA00007242"/>
    </source>
</evidence>
<dbReference type="GO" id="GO:0005886">
    <property type="term" value="C:plasma membrane"/>
    <property type="evidence" value="ECO:0007669"/>
    <property type="project" value="UniProtKB-SubCell"/>
</dbReference>
<evidence type="ECO:0000256" key="10">
    <source>
        <dbReference type="ARBA" id="ARBA00023180"/>
    </source>
</evidence>
<dbReference type="FunFam" id="2.10.50.30:FF:000002">
    <property type="entry name" value="Vomeronasal 2 receptor, h1"/>
    <property type="match status" value="1"/>
</dbReference>
<reference evidence="16" key="1">
    <citation type="journal article" date="2006" name="Science">
        <title>Ancient noncoding elements conserved in the human genome.</title>
        <authorList>
            <person name="Venkatesh B."/>
            <person name="Kirkness E.F."/>
            <person name="Loh Y.H."/>
            <person name="Halpern A.L."/>
            <person name="Lee A.P."/>
            <person name="Johnson J."/>
            <person name="Dandona N."/>
            <person name="Viswanathan L.D."/>
            <person name="Tay A."/>
            <person name="Venter J.C."/>
            <person name="Strausberg R.L."/>
            <person name="Brenner S."/>
        </authorList>
    </citation>
    <scope>NUCLEOTIDE SEQUENCE [LARGE SCALE GENOMIC DNA]</scope>
</reference>
<dbReference type="PRINTS" id="PR01535">
    <property type="entry name" value="VOMERONASL2R"/>
</dbReference>
<dbReference type="InterPro" id="IPR001828">
    <property type="entry name" value="ANF_lig-bd_rcpt"/>
</dbReference>
<evidence type="ECO:0000256" key="6">
    <source>
        <dbReference type="ARBA" id="ARBA00022989"/>
    </source>
</evidence>
<reference evidence="16" key="3">
    <citation type="journal article" date="2014" name="Nature">
        <title>Elephant shark genome provides unique insights into gnathostome evolution.</title>
        <authorList>
            <consortium name="International Elephant Shark Genome Sequencing Consortium"/>
            <person name="Venkatesh B."/>
            <person name="Lee A.P."/>
            <person name="Ravi V."/>
            <person name="Maurya A.K."/>
            <person name="Lian M.M."/>
            <person name="Swann J.B."/>
            <person name="Ohta Y."/>
            <person name="Flajnik M.F."/>
            <person name="Sutoh Y."/>
            <person name="Kasahara M."/>
            <person name="Hoon S."/>
            <person name="Gangu V."/>
            <person name="Roy S.W."/>
            <person name="Irimia M."/>
            <person name="Korzh V."/>
            <person name="Kondrychyn I."/>
            <person name="Lim Z.W."/>
            <person name="Tay B.H."/>
            <person name="Tohari S."/>
            <person name="Kong K.W."/>
            <person name="Ho S."/>
            <person name="Lorente-Galdos B."/>
            <person name="Quilez J."/>
            <person name="Marques-Bonet T."/>
            <person name="Raney B.J."/>
            <person name="Ingham P.W."/>
            <person name="Tay A."/>
            <person name="Hillier L.W."/>
            <person name="Minx P."/>
            <person name="Boehm T."/>
            <person name="Wilson R.K."/>
            <person name="Brenner S."/>
            <person name="Warren W.C."/>
        </authorList>
    </citation>
    <scope>NUCLEOTIDE SEQUENCE [LARGE SCALE GENOMIC DNA]</scope>
</reference>
<dbReference type="PRINTS" id="PR00248">
    <property type="entry name" value="GPCRMGR"/>
</dbReference>
<keyword evidence="9" id="KW-0675">Receptor</keyword>
<comment type="subcellular location">
    <subcellularLocation>
        <location evidence="1">Cell membrane</location>
        <topology evidence="1">Multi-pass membrane protein</topology>
    </subcellularLocation>
</comment>
<evidence type="ECO:0000256" key="9">
    <source>
        <dbReference type="ARBA" id="ARBA00023170"/>
    </source>
</evidence>
<feature type="transmembrane region" description="Helical" evidence="13">
    <location>
        <begin position="694"/>
        <end position="716"/>
    </location>
</feature>
<dbReference type="OMA" id="IIDICTS"/>
<feature type="transmembrane region" description="Helical" evidence="13">
    <location>
        <begin position="546"/>
        <end position="572"/>
    </location>
</feature>
<keyword evidence="10" id="KW-0325">Glycoprotein</keyword>
<evidence type="ECO:0000256" key="4">
    <source>
        <dbReference type="ARBA" id="ARBA00022692"/>
    </source>
</evidence>
<dbReference type="PROSITE" id="PS50259">
    <property type="entry name" value="G_PROTEIN_RECEP_F3_4"/>
    <property type="match status" value="1"/>
</dbReference>
<proteinExistence type="inferred from homology"/>
<dbReference type="Proteomes" id="UP000314986">
    <property type="component" value="Unassembled WGS sequence"/>
</dbReference>
<dbReference type="InParanoid" id="A0A4W3GQ18"/>
<dbReference type="Ensembl" id="ENSCMIT00000000222.1">
    <property type="protein sequence ID" value="ENSCMIP00000000194.1"/>
    <property type="gene ID" value="ENSCMIG00000000146.1"/>
</dbReference>
<dbReference type="Pfam" id="PF07562">
    <property type="entry name" value="NCD3G"/>
    <property type="match status" value="1"/>
</dbReference>
<feature type="transmembrane region" description="Helical" evidence="13">
    <location>
        <begin position="728"/>
        <end position="748"/>
    </location>
</feature>
<feature type="transmembrane region" description="Helical" evidence="13">
    <location>
        <begin position="648"/>
        <end position="667"/>
    </location>
</feature>
<dbReference type="GO" id="GO:0004930">
    <property type="term" value="F:G protein-coupled receptor activity"/>
    <property type="evidence" value="ECO:0007669"/>
    <property type="project" value="UniProtKB-KW"/>
</dbReference>
<evidence type="ECO:0000256" key="8">
    <source>
        <dbReference type="ARBA" id="ARBA00023136"/>
    </source>
</evidence>
<organism evidence="15 16">
    <name type="scientific">Callorhinchus milii</name>
    <name type="common">Ghost shark</name>
    <dbReference type="NCBI Taxonomy" id="7868"/>
    <lineage>
        <taxon>Eukaryota</taxon>
        <taxon>Metazoa</taxon>
        <taxon>Chordata</taxon>
        <taxon>Craniata</taxon>
        <taxon>Vertebrata</taxon>
        <taxon>Chondrichthyes</taxon>
        <taxon>Holocephali</taxon>
        <taxon>Chimaeriformes</taxon>
        <taxon>Callorhinchidae</taxon>
        <taxon>Callorhinchus</taxon>
    </lineage>
</organism>
<evidence type="ECO:0000313" key="16">
    <source>
        <dbReference type="Proteomes" id="UP000314986"/>
    </source>
</evidence>
<evidence type="ECO:0000256" key="12">
    <source>
        <dbReference type="SAM" id="MobiDB-lite"/>
    </source>
</evidence>
<protein>
    <submittedName>
        <fullName evidence="15">Extracellular calcium-sensing receptor-like</fullName>
    </submittedName>
</protein>
<dbReference type="InterPro" id="IPR038550">
    <property type="entry name" value="GPCR_3_9-Cys_sf"/>
</dbReference>
<dbReference type="InterPro" id="IPR004073">
    <property type="entry name" value="GPCR_3_vmron_rcpt_2"/>
</dbReference>
<dbReference type="PANTHER" id="PTHR24061:SF528">
    <property type="entry name" value="C-FAMILY ODORANT RECEPTOR OLFCD2-RELATED"/>
    <property type="match status" value="1"/>
</dbReference>
<dbReference type="PANTHER" id="PTHR24061">
    <property type="entry name" value="CALCIUM-SENSING RECEPTOR-RELATED"/>
    <property type="match status" value="1"/>
</dbReference>
<evidence type="ECO:0000259" key="14">
    <source>
        <dbReference type="PROSITE" id="PS50259"/>
    </source>
</evidence>
<feature type="transmembrane region" description="Helical" evidence="13">
    <location>
        <begin position="584"/>
        <end position="603"/>
    </location>
</feature>
<evidence type="ECO:0000256" key="1">
    <source>
        <dbReference type="ARBA" id="ARBA00004651"/>
    </source>
</evidence>
<feature type="compositionally biased region" description="Pro residues" evidence="12">
    <location>
        <begin position="872"/>
        <end position="889"/>
    </location>
</feature>
<dbReference type="FunFam" id="3.40.50.2300:FF:000016">
    <property type="entry name" value="Taste 1 receptor member 2"/>
    <property type="match status" value="1"/>
</dbReference>
<dbReference type="AlphaFoldDB" id="A0A4W3GQ18"/>
<dbReference type="InterPro" id="IPR017978">
    <property type="entry name" value="GPCR_3_C"/>
</dbReference>
<dbReference type="Gene3D" id="3.40.50.2300">
    <property type="match status" value="2"/>
</dbReference>
<evidence type="ECO:0000256" key="5">
    <source>
        <dbReference type="ARBA" id="ARBA00022729"/>
    </source>
</evidence>
<keyword evidence="6 13" id="KW-1133">Transmembrane helix</keyword>
<keyword evidence="8 13" id="KW-0472">Membrane</keyword>
<reference evidence="16" key="2">
    <citation type="journal article" date="2007" name="PLoS Biol.">
        <title>Survey sequencing and comparative analysis of the elephant shark (Callorhinchus milii) genome.</title>
        <authorList>
            <person name="Venkatesh B."/>
            <person name="Kirkness E.F."/>
            <person name="Loh Y.H."/>
            <person name="Halpern A.L."/>
            <person name="Lee A.P."/>
            <person name="Johnson J."/>
            <person name="Dandona N."/>
            <person name="Viswanathan L.D."/>
            <person name="Tay A."/>
            <person name="Venter J.C."/>
            <person name="Strausberg R.L."/>
            <person name="Brenner S."/>
        </authorList>
    </citation>
    <scope>NUCLEOTIDE SEQUENCE [LARGE SCALE GENOMIC DNA]</scope>
</reference>
<evidence type="ECO:0000256" key="7">
    <source>
        <dbReference type="ARBA" id="ARBA00023040"/>
    </source>
</evidence>
<sequence length="908" mass="100969">MSHGLCQITLLKLTYNIQDSDIPATLMVDFSCSLDFRAFRLVNTMMFAIEEINQNPALLPDITLGYKIYDDCGSSNIATKVALSLVNGQGATEDDHNCEGPPNVPALVGGDGSSESIAVARSIGPFRIPMVSYFSTCVCLSDRNEYPTFYRTIPSDYHQSKALAQIIKKFGWTWIGTIRSNDDYGNFGMQAFVDIAQELGICIAFSESFSRTDSNEKIRKTVNIIKSFTAKVVVAFAAPREMQLLLKEVIRQNLTGIQWVGTEAWITAQLIAPNESARFLIGAIGPAIPSAEVKGLQEFLLKIHPSKFPGNSLVKEFWETAFQCRFWSGNTNVTEIHNGYSDVTMDGISYNVYKAVYALAHALHNLLLCERGKGPFMNNTCAHTSNFQPWQVRKHSYIKHILNFTSKSGDRIYFDENGDPVAKYDLINWQKNLKGVAETRVIGFYDGSASPTRELTVNEEAIVWSNGQTEVIPRAVCSESCIPGTRKVSRKSQPVCCFDCTECAEGEISNITDSTDCIKCPEQYWPNQQRDRCLPKEIEFLSFTEMLGGVLLTLALVGVSTTISIAFVFFTHRDTPIVKANNSELSYLLLFALTLCFLCSVTFIAFAIAFVLCISCILIKTILVILAFKATLPNNNMAKLFGPAQQRWSVFLLTSVQCLICTLWLTISHPFPMRNTEYYREIIILECDLGSVSAFYSMAGYIAFLAGVSFVLAFLARKLPDNFNEAQCITFSMLIFCAVWITFIPVYISSPGKYTVAVEVFAILASSFGLLFCIFVPKCYIILIKPEMNTKKHLMAWHWYCCLPPPCPIHISAPSTPHTPLRLYQSYFPTSLLTLSLSWIPSLPPSAPAWASPVRPTVALSDGCPKANTPTSPSPTLHPSPTPITPKLPPSSPLMPSGRWFYTSLCHQ</sequence>
<feature type="domain" description="G-protein coupled receptors family 3 profile" evidence="14">
    <location>
        <begin position="547"/>
        <end position="793"/>
    </location>
</feature>
<feature type="region of interest" description="Disordered" evidence="12">
    <location>
        <begin position="865"/>
        <end position="889"/>
    </location>
</feature>
<evidence type="ECO:0000313" key="15">
    <source>
        <dbReference type="Ensembl" id="ENSCMIP00000000194.1"/>
    </source>
</evidence>
<reference evidence="15" key="4">
    <citation type="submission" date="2025-08" db="UniProtKB">
        <authorList>
            <consortium name="Ensembl"/>
        </authorList>
    </citation>
    <scope>IDENTIFICATION</scope>
</reference>
<dbReference type="Pfam" id="PF01094">
    <property type="entry name" value="ANF_receptor"/>
    <property type="match status" value="1"/>
</dbReference>
<name>A0A4W3GQ18_CALMI</name>
<comment type="similarity">
    <text evidence="2">Belongs to the G-protein coupled receptor 3 family.</text>
</comment>
<feature type="transmembrane region" description="Helical" evidence="13">
    <location>
        <begin position="760"/>
        <end position="783"/>
    </location>
</feature>
<keyword evidence="5" id="KW-0732">Signal</keyword>
<keyword evidence="3" id="KW-1003">Cell membrane</keyword>
<dbReference type="CDD" id="cd15283">
    <property type="entry name" value="7tmC_V2R_pheromone"/>
    <property type="match status" value="1"/>
</dbReference>
<accession>A0A4W3GQ18</accession>
<keyword evidence="11" id="KW-0807">Transducer</keyword>
<reference evidence="15" key="5">
    <citation type="submission" date="2025-09" db="UniProtKB">
        <authorList>
            <consortium name="Ensembl"/>
        </authorList>
    </citation>
    <scope>IDENTIFICATION</scope>
</reference>
<dbReference type="Gene3D" id="2.10.50.30">
    <property type="entry name" value="GPCR, family 3, nine cysteines domain"/>
    <property type="match status" value="1"/>
</dbReference>
<dbReference type="InterPro" id="IPR028082">
    <property type="entry name" value="Peripla_BP_I"/>
</dbReference>
<evidence type="ECO:0000256" key="3">
    <source>
        <dbReference type="ARBA" id="ARBA00022475"/>
    </source>
</evidence>
<keyword evidence="7" id="KW-0297">G-protein coupled receptor</keyword>
<evidence type="ECO:0000256" key="13">
    <source>
        <dbReference type="SAM" id="Phobius"/>
    </source>
</evidence>
<dbReference type="GeneTree" id="ENSGT01050000244874"/>
<dbReference type="InterPro" id="IPR011500">
    <property type="entry name" value="GPCR_3_9-Cys_dom"/>
</dbReference>
<keyword evidence="4 13" id="KW-0812">Transmembrane</keyword>
<dbReference type="InterPro" id="IPR000068">
    <property type="entry name" value="GPCR_3_Ca_sens_rcpt-rel"/>
</dbReference>
<keyword evidence="16" id="KW-1185">Reference proteome</keyword>
<feature type="transmembrane region" description="Helical" evidence="13">
    <location>
        <begin position="609"/>
        <end position="628"/>
    </location>
</feature>
<evidence type="ECO:0000256" key="11">
    <source>
        <dbReference type="ARBA" id="ARBA00023224"/>
    </source>
</evidence>
<dbReference type="InterPro" id="IPR000337">
    <property type="entry name" value="GPCR_3"/>
</dbReference>
<dbReference type="Pfam" id="PF00003">
    <property type="entry name" value="7tm_3"/>
    <property type="match status" value="1"/>
</dbReference>